<evidence type="ECO:0000313" key="2">
    <source>
        <dbReference type="EMBL" id="KAK9114307.1"/>
    </source>
</evidence>
<protein>
    <submittedName>
        <fullName evidence="2">Uncharacterized protein</fullName>
    </submittedName>
</protein>
<feature type="compositionally biased region" description="Gly residues" evidence="1">
    <location>
        <begin position="61"/>
        <end position="71"/>
    </location>
</feature>
<proteinExistence type="predicted"/>
<name>A0AAP0NNV1_9MAGN</name>
<dbReference type="AlphaFoldDB" id="A0AAP0NNV1"/>
<organism evidence="2 3">
    <name type="scientific">Stephania yunnanensis</name>
    <dbReference type="NCBI Taxonomy" id="152371"/>
    <lineage>
        <taxon>Eukaryota</taxon>
        <taxon>Viridiplantae</taxon>
        <taxon>Streptophyta</taxon>
        <taxon>Embryophyta</taxon>
        <taxon>Tracheophyta</taxon>
        <taxon>Spermatophyta</taxon>
        <taxon>Magnoliopsida</taxon>
        <taxon>Ranunculales</taxon>
        <taxon>Menispermaceae</taxon>
        <taxon>Menispermoideae</taxon>
        <taxon>Cissampelideae</taxon>
        <taxon>Stephania</taxon>
    </lineage>
</organism>
<comment type="caution">
    <text evidence="2">The sequence shown here is derived from an EMBL/GenBank/DDBJ whole genome shotgun (WGS) entry which is preliminary data.</text>
</comment>
<evidence type="ECO:0000256" key="1">
    <source>
        <dbReference type="SAM" id="MobiDB-lite"/>
    </source>
</evidence>
<dbReference type="EMBL" id="JBBNAF010000009">
    <property type="protein sequence ID" value="KAK9114307.1"/>
    <property type="molecule type" value="Genomic_DNA"/>
</dbReference>
<keyword evidence="3" id="KW-1185">Reference proteome</keyword>
<reference evidence="2 3" key="1">
    <citation type="submission" date="2024-01" db="EMBL/GenBank/DDBJ databases">
        <title>Genome assemblies of Stephania.</title>
        <authorList>
            <person name="Yang L."/>
        </authorList>
    </citation>
    <scope>NUCLEOTIDE SEQUENCE [LARGE SCALE GENOMIC DNA]</scope>
    <source>
        <strain evidence="2">YNDBR</strain>
        <tissue evidence="2">Leaf</tissue>
    </source>
</reference>
<dbReference type="Proteomes" id="UP001420932">
    <property type="component" value="Unassembled WGS sequence"/>
</dbReference>
<accession>A0AAP0NNV1</accession>
<feature type="region of interest" description="Disordered" evidence="1">
    <location>
        <begin position="52"/>
        <end position="71"/>
    </location>
</feature>
<evidence type="ECO:0000313" key="3">
    <source>
        <dbReference type="Proteomes" id="UP001420932"/>
    </source>
</evidence>
<gene>
    <name evidence="2" type="ORF">Syun_021104</name>
</gene>
<sequence>MQRVNNDRGVALKLLRLSGNGRQQVLIPEGVKKDGERWVKLIEALKDRYAGTEKGSSGISHDGGTGGINGQQLGGRAITLGVAGTSTKT</sequence>